<reference evidence="1" key="1">
    <citation type="submission" date="2018-02" db="EMBL/GenBank/DDBJ databases">
        <authorList>
            <person name="Cohen D.B."/>
            <person name="Kent A.D."/>
        </authorList>
    </citation>
    <scope>NUCLEOTIDE SEQUENCE</scope>
</reference>
<dbReference type="AlphaFoldDB" id="A0A2N9IVU1"/>
<organism evidence="1">
    <name type="scientific">Fagus sylvatica</name>
    <name type="common">Beechnut</name>
    <dbReference type="NCBI Taxonomy" id="28930"/>
    <lineage>
        <taxon>Eukaryota</taxon>
        <taxon>Viridiplantae</taxon>
        <taxon>Streptophyta</taxon>
        <taxon>Embryophyta</taxon>
        <taxon>Tracheophyta</taxon>
        <taxon>Spermatophyta</taxon>
        <taxon>Magnoliopsida</taxon>
        <taxon>eudicotyledons</taxon>
        <taxon>Gunneridae</taxon>
        <taxon>Pentapetalae</taxon>
        <taxon>rosids</taxon>
        <taxon>fabids</taxon>
        <taxon>Fagales</taxon>
        <taxon>Fagaceae</taxon>
        <taxon>Fagus</taxon>
    </lineage>
</organism>
<protein>
    <submittedName>
        <fullName evidence="1">Uncharacterized protein</fullName>
    </submittedName>
</protein>
<evidence type="ECO:0000313" key="1">
    <source>
        <dbReference type="EMBL" id="SPD28394.1"/>
    </source>
</evidence>
<gene>
    <name evidence="1" type="ORF">FSB_LOCUS56276</name>
</gene>
<accession>A0A2N9IVU1</accession>
<name>A0A2N9IVU1_FAGSY</name>
<dbReference type="EMBL" id="OIVN01006229">
    <property type="protein sequence ID" value="SPD28394.1"/>
    <property type="molecule type" value="Genomic_DNA"/>
</dbReference>
<proteinExistence type="predicted"/>
<sequence>METERRFELCILFLCQHKFANPVSAETLRAESVDIGLGDFFQPSS</sequence>